<proteinExistence type="predicted"/>
<comment type="caution">
    <text evidence="1">The sequence shown here is derived from an EMBL/GenBank/DDBJ whole genome shotgun (WGS) entry which is preliminary data.</text>
</comment>
<evidence type="ECO:0000313" key="2">
    <source>
        <dbReference type="Proteomes" id="UP000195728"/>
    </source>
</evidence>
<organism evidence="1 2">
    <name type="scientific">Bacillus wiedmannii</name>
    <dbReference type="NCBI Taxonomy" id="1890302"/>
    <lineage>
        <taxon>Bacteria</taxon>
        <taxon>Bacillati</taxon>
        <taxon>Bacillota</taxon>
        <taxon>Bacilli</taxon>
        <taxon>Bacillales</taxon>
        <taxon>Bacillaceae</taxon>
        <taxon>Bacillus</taxon>
        <taxon>Bacillus cereus group</taxon>
    </lineage>
</organism>
<gene>
    <name evidence="1" type="ORF">BC10311_00720</name>
</gene>
<dbReference type="RefSeq" id="WP_154401048.1">
    <property type="nucleotide sequence ID" value="NZ_CP133559.1"/>
</dbReference>
<evidence type="ECO:0000313" key="1">
    <source>
        <dbReference type="EMBL" id="SCB91632.1"/>
    </source>
</evidence>
<name>A0AB37YLV2_9BACI</name>
<dbReference type="Proteomes" id="UP000195728">
    <property type="component" value="Unassembled WGS sequence"/>
</dbReference>
<reference evidence="1 2" key="1">
    <citation type="submission" date="2016-08" db="EMBL/GenBank/DDBJ databases">
        <authorList>
            <person name="Loux V."/>
            <person name="Rue O."/>
        </authorList>
    </citation>
    <scope>NUCLEOTIDE SEQUENCE [LARGE SCALE GENOMIC DNA]</scope>
    <source>
        <strain evidence="1 2">WSBC_10311</strain>
    </source>
</reference>
<sequence length="49" mass="5804">MTQEKKSVTRYLYKEEYSTLSIPDLTETITEDLFDKNLTGQELQKFTIL</sequence>
<protein>
    <submittedName>
        <fullName evidence="1">Uncharacterized protein</fullName>
    </submittedName>
</protein>
<dbReference type="EMBL" id="FMBG01000010">
    <property type="protein sequence ID" value="SCB91632.1"/>
    <property type="molecule type" value="Genomic_DNA"/>
</dbReference>
<accession>A0AB37YLV2</accession>
<dbReference type="AlphaFoldDB" id="A0AB37YLV2"/>